<accession>A0A8B7NYD1</accession>
<dbReference type="KEGG" id="hazt:108675331"/>
<dbReference type="AlphaFoldDB" id="A0A8B7NYD1"/>
<gene>
    <name evidence="11" type="primary">LOC108675331</name>
</gene>
<dbReference type="NCBIfam" id="NF001208">
    <property type="entry name" value="PRK00174.1"/>
    <property type="match status" value="1"/>
</dbReference>
<keyword evidence="3" id="KW-0436">Ligase</keyword>
<dbReference type="Gene3D" id="3.40.50.12780">
    <property type="entry name" value="N-terminal domain of ligase-like"/>
    <property type="match status" value="1"/>
</dbReference>
<dbReference type="Pfam" id="PF13193">
    <property type="entry name" value="AMP-binding_C"/>
    <property type="match status" value="1"/>
</dbReference>
<evidence type="ECO:0000313" key="10">
    <source>
        <dbReference type="Proteomes" id="UP000694843"/>
    </source>
</evidence>
<dbReference type="GO" id="GO:0003987">
    <property type="term" value="F:acetate-CoA ligase activity"/>
    <property type="evidence" value="ECO:0007669"/>
    <property type="project" value="UniProtKB-EC"/>
</dbReference>
<protein>
    <recommendedName>
        <fullName evidence="2">acetate--CoA ligase</fullName>
        <ecNumber evidence="2">6.2.1.1</ecNumber>
    </recommendedName>
    <alternativeName>
        <fullName evidence="6">Acetyl-CoA synthetase</fullName>
    </alternativeName>
</protein>
<evidence type="ECO:0000256" key="5">
    <source>
        <dbReference type="ARBA" id="ARBA00022840"/>
    </source>
</evidence>
<evidence type="ECO:0000256" key="2">
    <source>
        <dbReference type="ARBA" id="ARBA00013275"/>
    </source>
</evidence>
<feature type="domain" description="Acetyl-coenzyme A synthetase N-terminal" evidence="9">
    <location>
        <begin position="30"/>
        <end position="90"/>
    </location>
</feature>
<dbReference type="GO" id="GO:0005524">
    <property type="term" value="F:ATP binding"/>
    <property type="evidence" value="ECO:0007669"/>
    <property type="project" value="UniProtKB-KW"/>
</dbReference>
<organism evidence="10 11">
    <name type="scientific">Hyalella azteca</name>
    <name type="common">Amphipod</name>
    <dbReference type="NCBI Taxonomy" id="294128"/>
    <lineage>
        <taxon>Eukaryota</taxon>
        <taxon>Metazoa</taxon>
        <taxon>Ecdysozoa</taxon>
        <taxon>Arthropoda</taxon>
        <taxon>Crustacea</taxon>
        <taxon>Multicrustacea</taxon>
        <taxon>Malacostraca</taxon>
        <taxon>Eumalacostraca</taxon>
        <taxon>Peracarida</taxon>
        <taxon>Amphipoda</taxon>
        <taxon>Senticaudata</taxon>
        <taxon>Talitrida</taxon>
        <taxon>Talitroidea</taxon>
        <taxon>Hyalellidae</taxon>
        <taxon>Hyalella</taxon>
    </lineage>
</organism>
<dbReference type="FunFam" id="3.30.300.30:FF:000004">
    <property type="entry name" value="Acetyl-coenzyme A synthetase"/>
    <property type="match status" value="1"/>
</dbReference>
<name>A0A8B7NYD1_HYAAZ</name>
<proteinExistence type="inferred from homology"/>
<comment type="similarity">
    <text evidence="1">Belongs to the ATP-dependent AMP-binding enzyme family.</text>
</comment>
<evidence type="ECO:0000256" key="6">
    <source>
        <dbReference type="ARBA" id="ARBA00080059"/>
    </source>
</evidence>
<reference evidence="11" key="1">
    <citation type="submission" date="2025-08" db="UniProtKB">
        <authorList>
            <consortium name="RefSeq"/>
        </authorList>
    </citation>
    <scope>IDENTIFICATION</scope>
    <source>
        <tissue evidence="11">Whole organism</tissue>
    </source>
</reference>
<dbReference type="InterPro" id="IPR032387">
    <property type="entry name" value="ACAS_N"/>
</dbReference>
<dbReference type="EC" id="6.2.1.1" evidence="2"/>
<dbReference type="OMA" id="INVSYNC"/>
<keyword evidence="10" id="KW-1185">Reference proteome</keyword>
<dbReference type="FunFam" id="3.40.50.12780:FF:000001">
    <property type="entry name" value="Acetyl-coenzyme A synthetase"/>
    <property type="match status" value="1"/>
</dbReference>
<dbReference type="InterPro" id="IPR000873">
    <property type="entry name" value="AMP-dep_synth/lig_dom"/>
</dbReference>
<feature type="domain" description="AMP-dependent synthetase/ligase" evidence="7">
    <location>
        <begin position="96"/>
        <end position="514"/>
    </location>
</feature>
<evidence type="ECO:0000259" key="7">
    <source>
        <dbReference type="Pfam" id="PF00501"/>
    </source>
</evidence>
<dbReference type="PANTHER" id="PTHR24095:SF244">
    <property type="entry name" value="ACETYL-COENZYME A SYNTHETASE"/>
    <property type="match status" value="1"/>
</dbReference>
<dbReference type="Proteomes" id="UP000694843">
    <property type="component" value="Unplaced"/>
</dbReference>
<dbReference type="InterPro" id="IPR025110">
    <property type="entry name" value="AMP-bd_C"/>
</dbReference>
<dbReference type="InterPro" id="IPR042099">
    <property type="entry name" value="ANL_N_sf"/>
</dbReference>
<dbReference type="InterPro" id="IPR045851">
    <property type="entry name" value="AMP-bd_C_sf"/>
</dbReference>
<dbReference type="GO" id="GO:0006085">
    <property type="term" value="P:acetyl-CoA biosynthetic process"/>
    <property type="evidence" value="ECO:0007669"/>
    <property type="project" value="TreeGrafter"/>
</dbReference>
<evidence type="ECO:0000256" key="3">
    <source>
        <dbReference type="ARBA" id="ARBA00022598"/>
    </source>
</evidence>
<dbReference type="GeneID" id="108675331"/>
<dbReference type="RefSeq" id="XP_018018819.1">
    <property type="nucleotide sequence ID" value="XM_018163330.2"/>
</dbReference>
<evidence type="ECO:0000259" key="9">
    <source>
        <dbReference type="Pfam" id="PF16177"/>
    </source>
</evidence>
<evidence type="ECO:0000313" key="11">
    <source>
        <dbReference type="RefSeq" id="XP_018018819.1"/>
    </source>
</evidence>
<dbReference type="SUPFAM" id="SSF56801">
    <property type="entry name" value="Acetyl-CoA synthetase-like"/>
    <property type="match status" value="1"/>
</dbReference>
<dbReference type="OrthoDB" id="1706066at2759"/>
<evidence type="ECO:0000259" key="8">
    <source>
        <dbReference type="Pfam" id="PF13193"/>
    </source>
</evidence>
<keyword evidence="4" id="KW-0547">Nucleotide-binding</keyword>
<dbReference type="Pfam" id="PF16177">
    <property type="entry name" value="ACAS_N"/>
    <property type="match status" value="1"/>
</dbReference>
<dbReference type="InterPro" id="IPR020845">
    <property type="entry name" value="AMP-binding_CS"/>
</dbReference>
<evidence type="ECO:0000256" key="1">
    <source>
        <dbReference type="ARBA" id="ARBA00006432"/>
    </source>
</evidence>
<dbReference type="Gene3D" id="3.30.300.30">
    <property type="match status" value="1"/>
</dbReference>
<evidence type="ECO:0000256" key="4">
    <source>
        <dbReference type="ARBA" id="ARBA00022741"/>
    </source>
</evidence>
<dbReference type="Pfam" id="PF00501">
    <property type="entry name" value="AMP-binding"/>
    <property type="match status" value="1"/>
</dbReference>
<dbReference type="CDD" id="cd05966">
    <property type="entry name" value="ACS"/>
    <property type="match status" value="1"/>
</dbReference>
<keyword evidence="5" id="KW-0067">ATP-binding</keyword>
<dbReference type="CTD" id="40348"/>
<dbReference type="PROSITE" id="PS00455">
    <property type="entry name" value="AMP_BINDING"/>
    <property type="match status" value="1"/>
</dbReference>
<dbReference type="PANTHER" id="PTHR24095">
    <property type="entry name" value="ACETYL-COENZYME A SYNTHETASE"/>
    <property type="match status" value="1"/>
</dbReference>
<feature type="domain" description="AMP-binding enzyme C-terminal" evidence="8">
    <location>
        <begin position="570"/>
        <end position="648"/>
    </location>
</feature>
<sequence length="687" mass="76486">MAMANSAEELVFNPPELVAKNAHCSSMEQYREMHKESIKDPEAFWSKIAKEFHFENNSVGKFFEYNFDITKGPIFIQWMKGSRTNICYNCLDRHVLAGKGDAIAFYWEGNDPADRNSVTYAELLSEVCQVANFLKSRGVAAGDRVAIYMPMIKELVVAMLAVARIGAVHNIVFGGYSADSLCDRIVDAGAEVLLCADGVWRGNKLVHLKEIADEAMKMCSSRGVEVRLNVVVRHMTRVTHPASLHDTSNGHPAKKTHFDHQGRYKVTWNSDVDVDWETATSSSSSECPVVWLDSEDPLFMLYTSGSTGKPKGVLHTVGGYMLYAATTFKYSFNYHPGDVYFCTADIGWITGHSYVTYGPLLNGATSVLFEGVPTYPHTGRFWEIIERYKVSKFYTAPTAIRTLMKYGDEPVKKFDVSSLRVLGTVGEPINPEAWLWYHRVVGGGNAAIVDTFWQTETGGHVITPLPGATPTKPGSACFPFFGISVCLLDEAGEEIEGEGEGYLVFRQPWPGMMRSVYNNHQRFQETYFQKFPGFYTTGDGARRDKDGYIWVTGRIDDMLNVSGHLLSTAQVESALVEVEQVAEAAAVARPHPVKGECLYCFVTLKQGEKFTEELVADMKNKVRSKIGPFAQPDYLQLAPGLPKTRSGKIMRRVLRKIAVGDRDFGDITTLADPTVVELLFENRPANA</sequence>